<proteinExistence type="predicted"/>
<reference evidence="2 3" key="1">
    <citation type="submission" date="2019-05" db="EMBL/GenBank/DDBJ databases">
        <title>Another draft genome of Portunus trituberculatus and its Hox gene families provides insights of decapod evolution.</title>
        <authorList>
            <person name="Jeong J.-H."/>
            <person name="Song I."/>
            <person name="Kim S."/>
            <person name="Choi T."/>
            <person name="Kim D."/>
            <person name="Ryu S."/>
            <person name="Kim W."/>
        </authorList>
    </citation>
    <scope>NUCLEOTIDE SEQUENCE [LARGE SCALE GENOMIC DNA]</scope>
    <source>
        <tissue evidence="2">Muscle</tissue>
    </source>
</reference>
<feature type="chain" id="PRO_5022761065" description="Secreted protein" evidence="1">
    <location>
        <begin position="27"/>
        <end position="76"/>
    </location>
</feature>
<dbReference type="AlphaFoldDB" id="A0A5B7D3I4"/>
<comment type="caution">
    <text evidence="2">The sequence shown here is derived from an EMBL/GenBank/DDBJ whole genome shotgun (WGS) entry which is preliminary data.</text>
</comment>
<evidence type="ECO:0000256" key="1">
    <source>
        <dbReference type="SAM" id="SignalP"/>
    </source>
</evidence>
<feature type="signal peptide" evidence="1">
    <location>
        <begin position="1"/>
        <end position="26"/>
    </location>
</feature>
<name>A0A5B7D3I4_PORTR</name>
<keyword evidence="3" id="KW-1185">Reference proteome</keyword>
<dbReference type="EMBL" id="VSRR010000401">
    <property type="protein sequence ID" value="MPC15086.1"/>
    <property type="molecule type" value="Genomic_DNA"/>
</dbReference>
<gene>
    <name evidence="2" type="ORF">E2C01_007869</name>
</gene>
<protein>
    <recommendedName>
        <fullName evidence="4">Secreted protein</fullName>
    </recommendedName>
</protein>
<sequence>MVRVTAALRTLASVFAASQLYRPAWCRPTLRITRELRLVTTPALLFCTTWRPCKHLPVTHAQISSPRAGSHTVQDS</sequence>
<evidence type="ECO:0000313" key="2">
    <source>
        <dbReference type="EMBL" id="MPC15086.1"/>
    </source>
</evidence>
<evidence type="ECO:0008006" key="4">
    <source>
        <dbReference type="Google" id="ProtNLM"/>
    </source>
</evidence>
<organism evidence="2 3">
    <name type="scientific">Portunus trituberculatus</name>
    <name type="common">Swimming crab</name>
    <name type="synonym">Neptunus trituberculatus</name>
    <dbReference type="NCBI Taxonomy" id="210409"/>
    <lineage>
        <taxon>Eukaryota</taxon>
        <taxon>Metazoa</taxon>
        <taxon>Ecdysozoa</taxon>
        <taxon>Arthropoda</taxon>
        <taxon>Crustacea</taxon>
        <taxon>Multicrustacea</taxon>
        <taxon>Malacostraca</taxon>
        <taxon>Eumalacostraca</taxon>
        <taxon>Eucarida</taxon>
        <taxon>Decapoda</taxon>
        <taxon>Pleocyemata</taxon>
        <taxon>Brachyura</taxon>
        <taxon>Eubrachyura</taxon>
        <taxon>Portunoidea</taxon>
        <taxon>Portunidae</taxon>
        <taxon>Portuninae</taxon>
        <taxon>Portunus</taxon>
    </lineage>
</organism>
<evidence type="ECO:0000313" key="3">
    <source>
        <dbReference type="Proteomes" id="UP000324222"/>
    </source>
</evidence>
<dbReference type="Proteomes" id="UP000324222">
    <property type="component" value="Unassembled WGS sequence"/>
</dbReference>
<keyword evidence="1" id="KW-0732">Signal</keyword>
<accession>A0A5B7D3I4</accession>